<dbReference type="Pfam" id="PF00226">
    <property type="entry name" value="DnaJ"/>
    <property type="match status" value="1"/>
</dbReference>
<proteinExistence type="predicted"/>
<dbReference type="SMART" id="SM00271">
    <property type="entry name" value="DnaJ"/>
    <property type="match status" value="1"/>
</dbReference>
<feature type="compositionally biased region" description="Basic and acidic residues" evidence="1">
    <location>
        <begin position="47"/>
        <end position="62"/>
    </location>
</feature>
<dbReference type="InterPro" id="IPR001623">
    <property type="entry name" value="DnaJ_domain"/>
</dbReference>
<accession>A0A7V6DNU0</accession>
<reference evidence="3" key="1">
    <citation type="journal article" date="2020" name="mSystems">
        <title>Genome- and Community-Level Interaction Insights into Carbon Utilization and Element Cycling Functions of Hydrothermarchaeota in Hydrothermal Sediment.</title>
        <authorList>
            <person name="Zhou Z."/>
            <person name="Liu Y."/>
            <person name="Xu W."/>
            <person name="Pan J."/>
            <person name="Luo Z.H."/>
            <person name="Li M."/>
        </authorList>
    </citation>
    <scope>NUCLEOTIDE SEQUENCE [LARGE SCALE GENOMIC DNA]</scope>
    <source>
        <strain evidence="3">SpSt-767</strain>
    </source>
</reference>
<feature type="domain" description="J" evidence="2">
    <location>
        <begin position="20"/>
        <end position="91"/>
    </location>
</feature>
<dbReference type="Gene3D" id="1.10.287.110">
    <property type="entry name" value="DnaJ domain"/>
    <property type="match status" value="1"/>
</dbReference>
<dbReference type="AlphaFoldDB" id="A0A7V6DNU0"/>
<dbReference type="CDD" id="cd06257">
    <property type="entry name" value="DnaJ"/>
    <property type="match status" value="1"/>
</dbReference>
<dbReference type="SUPFAM" id="SSF46565">
    <property type="entry name" value="Chaperone J-domain"/>
    <property type="match status" value="1"/>
</dbReference>
<evidence type="ECO:0000313" key="3">
    <source>
        <dbReference type="EMBL" id="HHS28449.1"/>
    </source>
</evidence>
<dbReference type="PROSITE" id="PS50076">
    <property type="entry name" value="DNAJ_2"/>
    <property type="match status" value="1"/>
</dbReference>
<name>A0A7V6DNU0_9BACT</name>
<dbReference type="InterPro" id="IPR050817">
    <property type="entry name" value="DjlA_DnaK_co-chaperone"/>
</dbReference>
<dbReference type="PRINTS" id="PR00625">
    <property type="entry name" value="JDOMAIN"/>
</dbReference>
<feature type="region of interest" description="Disordered" evidence="1">
    <location>
        <begin position="43"/>
        <end position="63"/>
    </location>
</feature>
<gene>
    <name evidence="3" type="ORF">ENV52_01945</name>
</gene>
<protein>
    <submittedName>
        <fullName evidence="3">J domain-containing protein</fullName>
    </submittedName>
</protein>
<evidence type="ECO:0000259" key="2">
    <source>
        <dbReference type="PROSITE" id="PS50076"/>
    </source>
</evidence>
<dbReference type="EMBL" id="DTGR01000030">
    <property type="protein sequence ID" value="HHS28449.1"/>
    <property type="molecule type" value="Genomic_DNA"/>
</dbReference>
<evidence type="ECO:0000256" key="1">
    <source>
        <dbReference type="SAM" id="MobiDB-lite"/>
    </source>
</evidence>
<sequence length="135" mass="16015">MQVTDNSSRRENRGAVTVKEARDILGLDLTATRQEITRAYRRAARRWHPDRAPANREEEYRSRMQQVNAAYQRLRDFLEHYRFRLEDTETGEDVEEWWRDRFYTGVWGRPVKMPSAGDEESEPTDMGKAKPGKPR</sequence>
<comment type="caution">
    <text evidence="3">The sequence shown here is derived from an EMBL/GenBank/DDBJ whole genome shotgun (WGS) entry which is preliminary data.</text>
</comment>
<dbReference type="InterPro" id="IPR036869">
    <property type="entry name" value="J_dom_sf"/>
</dbReference>
<feature type="region of interest" description="Disordered" evidence="1">
    <location>
        <begin position="109"/>
        <end position="135"/>
    </location>
</feature>
<organism evidence="3">
    <name type="scientific">Desulfobacca acetoxidans</name>
    <dbReference type="NCBI Taxonomy" id="60893"/>
    <lineage>
        <taxon>Bacteria</taxon>
        <taxon>Pseudomonadati</taxon>
        <taxon>Thermodesulfobacteriota</taxon>
        <taxon>Desulfobaccia</taxon>
        <taxon>Desulfobaccales</taxon>
        <taxon>Desulfobaccaceae</taxon>
        <taxon>Desulfobacca</taxon>
    </lineage>
</organism>
<dbReference type="PANTHER" id="PTHR24074">
    <property type="entry name" value="CO-CHAPERONE PROTEIN DJLA"/>
    <property type="match status" value="1"/>
</dbReference>